<dbReference type="GO" id="GO:0016740">
    <property type="term" value="F:transferase activity"/>
    <property type="evidence" value="ECO:0007669"/>
    <property type="project" value="UniProtKB-KW"/>
</dbReference>
<comment type="similarity">
    <text evidence="1">Belongs to the glycosyltransferase 2 family.</text>
</comment>
<organism evidence="4 5">
    <name type="scientific">Ilumatobacter coccineus</name>
    <dbReference type="NCBI Taxonomy" id="467094"/>
    <lineage>
        <taxon>Bacteria</taxon>
        <taxon>Bacillati</taxon>
        <taxon>Actinomycetota</taxon>
        <taxon>Acidimicrobiia</taxon>
        <taxon>Acidimicrobiales</taxon>
        <taxon>Ilumatobacteraceae</taxon>
        <taxon>Ilumatobacter</taxon>
    </lineage>
</organism>
<dbReference type="Pfam" id="PF00535">
    <property type="entry name" value="Glycos_transf_2"/>
    <property type="match status" value="1"/>
</dbReference>
<accession>A0A2G6KH09</accession>
<evidence type="ECO:0000259" key="3">
    <source>
        <dbReference type="Pfam" id="PF00535"/>
    </source>
</evidence>
<feature type="domain" description="Glycosyltransferase 2-like" evidence="3">
    <location>
        <begin position="7"/>
        <end position="164"/>
    </location>
</feature>
<feature type="transmembrane region" description="Helical" evidence="2">
    <location>
        <begin position="234"/>
        <end position="255"/>
    </location>
</feature>
<feature type="transmembrane region" description="Helical" evidence="2">
    <location>
        <begin position="267"/>
        <end position="289"/>
    </location>
</feature>
<evidence type="ECO:0000313" key="5">
    <source>
        <dbReference type="Proteomes" id="UP000230914"/>
    </source>
</evidence>
<proteinExistence type="inferred from homology"/>
<dbReference type="AlphaFoldDB" id="A0A2G6KH09"/>
<sequence length="314" mass="34544">MKLVIQIPCFNEEATLAATLADLPREVDGFDAVEWLVINDGSTDRTVEVAHDNGVDHVISHHHNRGLAAAFLTGLDAALAVGADVVVNTDADNQYAARCIPALTAPVLTEGADMVIGERPIEHVAEFSRLKKRLQRVGSWVVRRFSGTEVRDAASGFRAFSRHAALRLQVFGKYSYTMETLVQARAEGLHVVGVPIEVNPATRPSRLAKSMVHYVRHSGSTIVRSFALYYPFRFFFLVGLVPFLAGFSLLARWLILWMISDPYVSRVPSLVIGAVLTLVAVQIWVVGFLGDLQAATRRLLAEARARDRAERLGS</sequence>
<evidence type="ECO:0000256" key="2">
    <source>
        <dbReference type="SAM" id="Phobius"/>
    </source>
</evidence>
<comment type="caution">
    <text evidence="4">The sequence shown here is derived from an EMBL/GenBank/DDBJ whole genome shotgun (WGS) entry which is preliminary data.</text>
</comment>
<dbReference type="EMBL" id="PDSL01000022">
    <property type="protein sequence ID" value="PIE34099.1"/>
    <property type="molecule type" value="Genomic_DNA"/>
</dbReference>
<keyword evidence="2" id="KW-1133">Transmembrane helix</keyword>
<dbReference type="PANTHER" id="PTHR48090">
    <property type="entry name" value="UNDECAPRENYL-PHOSPHATE 4-DEOXY-4-FORMAMIDO-L-ARABINOSE TRANSFERASE-RELATED"/>
    <property type="match status" value="1"/>
</dbReference>
<gene>
    <name evidence="4" type="ORF">CSA55_01275</name>
</gene>
<dbReference type="InterPro" id="IPR050256">
    <property type="entry name" value="Glycosyltransferase_2"/>
</dbReference>
<dbReference type="InterPro" id="IPR001173">
    <property type="entry name" value="Glyco_trans_2-like"/>
</dbReference>
<reference evidence="4 5" key="1">
    <citation type="submission" date="2017-10" db="EMBL/GenBank/DDBJ databases">
        <title>Novel microbial diversity and functional potential in the marine mammal oral microbiome.</title>
        <authorList>
            <person name="Dudek N.K."/>
            <person name="Sun C.L."/>
            <person name="Burstein D."/>
            <person name="Kantor R.S."/>
            <person name="Aliaga Goltsman D.S."/>
            <person name="Bik E.M."/>
            <person name="Thomas B.C."/>
            <person name="Banfield J.F."/>
            <person name="Relman D.A."/>
        </authorList>
    </citation>
    <scope>NUCLEOTIDE SEQUENCE [LARGE SCALE GENOMIC DNA]</scope>
    <source>
        <strain evidence="4">DOLJORAL78_61_10</strain>
    </source>
</reference>
<dbReference type="Proteomes" id="UP000230914">
    <property type="component" value="Unassembled WGS sequence"/>
</dbReference>
<evidence type="ECO:0000256" key="1">
    <source>
        <dbReference type="ARBA" id="ARBA00006739"/>
    </source>
</evidence>
<name>A0A2G6KH09_9ACTN</name>
<dbReference type="InterPro" id="IPR029044">
    <property type="entry name" value="Nucleotide-diphossugar_trans"/>
</dbReference>
<evidence type="ECO:0000313" key="4">
    <source>
        <dbReference type="EMBL" id="PIE34099.1"/>
    </source>
</evidence>
<keyword evidence="2" id="KW-0472">Membrane</keyword>
<dbReference type="Gene3D" id="3.90.550.10">
    <property type="entry name" value="Spore Coat Polysaccharide Biosynthesis Protein SpsA, Chain A"/>
    <property type="match status" value="1"/>
</dbReference>
<dbReference type="SUPFAM" id="SSF53448">
    <property type="entry name" value="Nucleotide-diphospho-sugar transferases"/>
    <property type="match status" value="1"/>
</dbReference>
<dbReference type="CDD" id="cd04179">
    <property type="entry name" value="DPM_DPG-synthase_like"/>
    <property type="match status" value="1"/>
</dbReference>
<dbReference type="PANTHER" id="PTHR48090:SF7">
    <property type="entry name" value="RFBJ PROTEIN"/>
    <property type="match status" value="1"/>
</dbReference>
<keyword evidence="2" id="KW-0812">Transmembrane</keyword>
<keyword evidence="4" id="KW-0808">Transferase</keyword>
<protein>
    <submittedName>
        <fullName evidence="4">Glycosyl transferase</fullName>
    </submittedName>
</protein>